<comment type="caution">
    <text evidence="2">The sequence shown here is derived from an EMBL/GenBank/DDBJ whole genome shotgun (WGS) entry which is preliminary data.</text>
</comment>
<feature type="region of interest" description="Disordered" evidence="1">
    <location>
        <begin position="49"/>
        <end position="74"/>
    </location>
</feature>
<accession>A0ABQ4SVC5</accession>
<feature type="compositionally biased region" description="Basic and acidic residues" evidence="1">
    <location>
        <begin position="58"/>
        <end position="67"/>
    </location>
</feature>
<reference evidence="2" key="2">
    <citation type="submission" date="2021-08" db="EMBL/GenBank/DDBJ databases">
        <authorList>
            <person name="Tani A."/>
            <person name="Ola A."/>
            <person name="Ogura Y."/>
            <person name="Katsura K."/>
            <person name="Hayashi T."/>
        </authorList>
    </citation>
    <scope>NUCLEOTIDE SEQUENCE</scope>
    <source>
        <strain evidence="2">LMG 23639</strain>
    </source>
</reference>
<protein>
    <submittedName>
        <fullName evidence="2">Uncharacterized protein</fullName>
    </submittedName>
</protein>
<dbReference type="RefSeq" id="WP_238275171.1">
    <property type="nucleotide sequence ID" value="NZ_BPQR01000030.1"/>
</dbReference>
<proteinExistence type="predicted"/>
<reference evidence="2" key="1">
    <citation type="journal article" date="2021" name="Front. Microbiol.">
        <title>Comprehensive Comparative Genomics and Phenotyping of Methylobacterium Species.</title>
        <authorList>
            <person name="Alessa O."/>
            <person name="Ogura Y."/>
            <person name="Fujitani Y."/>
            <person name="Takami H."/>
            <person name="Hayashi T."/>
            <person name="Sahin N."/>
            <person name="Tani A."/>
        </authorList>
    </citation>
    <scope>NUCLEOTIDE SEQUENCE</scope>
    <source>
        <strain evidence="2">LMG 23639</strain>
    </source>
</reference>
<keyword evidence="3" id="KW-1185">Reference proteome</keyword>
<name>A0ABQ4SVC5_9HYPH</name>
<gene>
    <name evidence="2" type="ORF">AOPFMNJM_1773</name>
</gene>
<evidence type="ECO:0000313" key="2">
    <source>
        <dbReference type="EMBL" id="GJE06454.1"/>
    </source>
</evidence>
<evidence type="ECO:0000256" key="1">
    <source>
        <dbReference type="SAM" id="MobiDB-lite"/>
    </source>
</evidence>
<sequence length="74" mass="8238">MAAEAGSKRDTLDSQLIRYWEREAARLDRLAAGATFGWMARRYARQAERARAQSARSRARDEARGRAGDPSAAV</sequence>
<dbReference type="Proteomes" id="UP001055102">
    <property type="component" value="Unassembled WGS sequence"/>
</dbReference>
<dbReference type="EMBL" id="BPQR01000030">
    <property type="protein sequence ID" value="GJE06454.1"/>
    <property type="molecule type" value="Genomic_DNA"/>
</dbReference>
<evidence type="ECO:0000313" key="3">
    <source>
        <dbReference type="Proteomes" id="UP001055102"/>
    </source>
</evidence>
<organism evidence="2 3">
    <name type="scientific">Methylobacterium jeotgali</name>
    <dbReference type="NCBI Taxonomy" id="381630"/>
    <lineage>
        <taxon>Bacteria</taxon>
        <taxon>Pseudomonadati</taxon>
        <taxon>Pseudomonadota</taxon>
        <taxon>Alphaproteobacteria</taxon>
        <taxon>Hyphomicrobiales</taxon>
        <taxon>Methylobacteriaceae</taxon>
        <taxon>Methylobacterium</taxon>
    </lineage>
</organism>